<evidence type="ECO:0000256" key="5">
    <source>
        <dbReference type="ARBA" id="ARBA00047417"/>
    </source>
</evidence>
<dbReference type="InterPro" id="IPR043137">
    <property type="entry name" value="GGT_ssub_C"/>
</dbReference>
<dbReference type="PRINTS" id="PR01210">
    <property type="entry name" value="GGTRANSPTASE"/>
</dbReference>
<evidence type="ECO:0000313" key="11">
    <source>
        <dbReference type="Proteomes" id="UP000003688"/>
    </source>
</evidence>
<feature type="active site" description="Nucleophile" evidence="6">
    <location>
        <position position="378"/>
    </location>
</feature>
<comment type="subunit">
    <text evidence="8">This enzyme consists of two polypeptide chains, which are synthesized in precursor form from a single polypeptide.</text>
</comment>
<feature type="signal peptide" evidence="9">
    <location>
        <begin position="1"/>
        <end position="32"/>
    </location>
</feature>
<evidence type="ECO:0000256" key="1">
    <source>
        <dbReference type="ARBA" id="ARBA00001049"/>
    </source>
</evidence>
<keyword evidence="4 8" id="KW-0012">Acyltransferase</keyword>
<dbReference type="PANTHER" id="PTHR43199">
    <property type="entry name" value="GLUTATHIONE HYDROLASE"/>
    <property type="match status" value="1"/>
</dbReference>
<gene>
    <name evidence="10" type="ORF">Cflav_PD4533</name>
</gene>
<keyword evidence="8" id="KW-0865">Zymogen</keyword>
<comment type="similarity">
    <text evidence="3 8">Belongs to the gamma-glutamyltransferase family.</text>
</comment>
<comment type="PTM">
    <text evidence="8">Cleaved by autocatalysis into a large and a small subunit.</text>
</comment>
<dbReference type="InterPro" id="IPR029055">
    <property type="entry name" value="Ntn_hydrolases_N"/>
</dbReference>
<keyword evidence="8 10" id="KW-0808">Transferase</keyword>
<evidence type="ECO:0000313" key="10">
    <source>
        <dbReference type="EMBL" id="EEF61870.1"/>
    </source>
</evidence>
<dbReference type="UniPathway" id="UPA00204"/>
<name>B9XDX9_PEDPL</name>
<feature type="binding site" evidence="7">
    <location>
        <position position="420"/>
    </location>
    <ligand>
        <name>L-glutamate</name>
        <dbReference type="ChEBI" id="CHEBI:29985"/>
    </ligand>
</feature>
<sequence length="567" mass="60443" precursor="true">MKLTRPLIVLTSQIIPLVITLLTCRVSLAAAAAHGTNGMVASVNPIATQAGVNVLKSGGNAIDAAVAVALTLGVVDGDNSGIGGGCFMLIYRTNGTIVAIDGREMAPAAASRDMFIRNGKADTELSQMGALASGVPGALAAYDYAETKYGRKKLKELLLPAADIAERGFKLDEHYAARLRGSAKYLGRFESSKAVFFKPDGQVLGEGDLLKQPDLATSYRSIAGQGVDWFYHGAFGEAVENWMQRNGGIMTAKDLANYRIVLRDAIQSPYHQFNVVSFPPPSSGGVHVTEILNILEHFDLKSMDEATRLHVIAEAMKLAFADRAFWLGDPDFVKVPVGLVDKKYAADLAGKIDLKRVTMVETHGTPDDWQNNLFKKHTTHFSVADAEGNWVACTATVNTGFGSKVVIPGTGVIMNNEMDDFSTQPGATNFFGLVGAKANAVAPGKRPLSSMSPTIVLKNGKPIVALGAAGGPTIISQVALELVCMLDLGMPPEVAIAQPRIHHQWYPAQLSVEKSLPQKVQKALEAMGHRLEVKQTIGVSQIVARNQDGDGFVGVADPRVSGKAQGW</sequence>
<comment type="pathway">
    <text evidence="8">Sulfur metabolism; glutathione metabolism.</text>
</comment>
<reference evidence="10 11" key="1">
    <citation type="journal article" date="2011" name="J. Bacteriol.">
        <title>Genome sequence of 'Pedosphaera parvula' Ellin514, an aerobic Verrucomicrobial isolate from pasture soil.</title>
        <authorList>
            <person name="Kant R."/>
            <person name="van Passel M.W."/>
            <person name="Sangwan P."/>
            <person name="Palva A."/>
            <person name="Lucas S."/>
            <person name="Copeland A."/>
            <person name="Lapidus A."/>
            <person name="Glavina Del Rio T."/>
            <person name="Dalin E."/>
            <person name="Tice H."/>
            <person name="Bruce D."/>
            <person name="Goodwin L."/>
            <person name="Pitluck S."/>
            <person name="Chertkov O."/>
            <person name="Larimer F.W."/>
            <person name="Land M.L."/>
            <person name="Hauser L."/>
            <person name="Brettin T.S."/>
            <person name="Detter J.C."/>
            <person name="Han S."/>
            <person name="de Vos W.M."/>
            <person name="Janssen P.H."/>
            <person name="Smidt H."/>
        </authorList>
    </citation>
    <scope>NUCLEOTIDE SEQUENCE [LARGE SCALE GENOMIC DNA]</scope>
    <source>
        <strain evidence="10 11">Ellin514</strain>
    </source>
</reference>
<dbReference type="EC" id="3.4.19.13" evidence="8"/>
<keyword evidence="11" id="KW-1185">Reference proteome</keyword>
<dbReference type="SUPFAM" id="SSF56235">
    <property type="entry name" value="N-terminal nucleophile aminohydrolases (Ntn hydrolases)"/>
    <property type="match status" value="1"/>
</dbReference>
<keyword evidence="8" id="KW-0378">Hydrolase</keyword>
<dbReference type="GO" id="GO:0036374">
    <property type="term" value="F:glutathione hydrolase activity"/>
    <property type="evidence" value="ECO:0007669"/>
    <property type="project" value="UniProtKB-UniRule"/>
</dbReference>
<feature type="chain" id="PRO_5002893162" description="Glutathione hydrolase proenzyme" evidence="9">
    <location>
        <begin position="33"/>
        <end position="567"/>
    </location>
</feature>
<keyword evidence="9" id="KW-0732">Signal</keyword>
<dbReference type="GO" id="GO:0103068">
    <property type="term" value="F:leukotriene C4 gamma-glutamyl transferase activity"/>
    <property type="evidence" value="ECO:0007669"/>
    <property type="project" value="UniProtKB-EC"/>
</dbReference>
<proteinExistence type="inferred from homology"/>
<protein>
    <recommendedName>
        <fullName evidence="8">Glutathione hydrolase proenzyme</fullName>
        <ecNumber evidence="8">2.3.2.2</ecNumber>
        <ecNumber evidence="8">3.4.19.13</ecNumber>
    </recommendedName>
    <component>
        <recommendedName>
            <fullName evidence="8">Glutathione hydrolase large chain</fullName>
        </recommendedName>
    </component>
    <component>
        <recommendedName>
            <fullName evidence="8">Glutathione hydrolase small chain</fullName>
        </recommendedName>
    </component>
</protein>
<feature type="binding site" evidence="7">
    <location>
        <begin position="449"/>
        <end position="450"/>
    </location>
    <ligand>
        <name>L-glutamate</name>
        <dbReference type="ChEBI" id="CHEBI:29985"/>
    </ligand>
</feature>
<evidence type="ECO:0000256" key="6">
    <source>
        <dbReference type="PIRSR" id="PIRSR600101-1"/>
    </source>
</evidence>
<dbReference type="AlphaFoldDB" id="B9XDX9"/>
<dbReference type="InterPro" id="IPR000101">
    <property type="entry name" value="GGT_peptidase"/>
</dbReference>
<dbReference type="Gene3D" id="1.10.246.130">
    <property type="match status" value="1"/>
</dbReference>
<dbReference type="GO" id="GO:0006750">
    <property type="term" value="P:glutathione biosynthetic process"/>
    <property type="evidence" value="ECO:0007669"/>
    <property type="project" value="UniProtKB-KW"/>
</dbReference>
<dbReference type="Proteomes" id="UP000003688">
    <property type="component" value="Unassembled WGS sequence"/>
</dbReference>
<dbReference type="GO" id="GO:0006751">
    <property type="term" value="P:glutathione catabolic process"/>
    <property type="evidence" value="ECO:0007669"/>
    <property type="project" value="UniProtKB-UniRule"/>
</dbReference>
<dbReference type="InterPro" id="IPR051792">
    <property type="entry name" value="GGT_bact"/>
</dbReference>
<dbReference type="NCBIfam" id="TIGR00066">
    <property type="entry name" value="g_glut_trans"/>
    <property type="match status" value="1"/>
</dbReference>
<evidence type="ECO:0000256" key="2">
    <source>
        <dbReference type="ARBA" id="ARBA00001089"/>
    </source>
</evidence>
<dbReference type="STRING" id="320771.Cflav_PD4533"/>
<feature type="binding site" evidence="7">
    <location>
        <position position="471"/>
    </location>
    <ligand>
        <name>L-glutamate</name>
        <dbReference type="ChEBI" id="CHEBI:29985"/>
    </ligand>
</feature>
<comment type="catalytic activity">
    <reaction evidence="2 8">
        <text>glutathione + H2O = L-cysteinylglycine + L-glutamate</text>
        <dbReference type="Rhea" id="RHEA:28807"/>
        <dbReference type="ChEBI" id="CHEBI:15377"/>
        <dbReference type="ChEBI" id="CHEBI:29985"/>
        <dbReference type="ChEBI" id="CHEBI:57925"/>
        <dbReference type="ChEBI" id="CHEBI:61694"/>
        <dbReference type="EC" id="3.4.19.13"/>
    </reaction>
</comment>
<dbReference type="RefSeq" id="WP_007414027.1">
    <property type="nucleotide sequence ID" value="NZ_ABOX02000007.1"/>
</dbReference>
<organism evidence="10 11">
    <name type="scientific">Pedosphaera parvula (strain Ellin514)</name>
    <dbReference type="NCBI Taxonomy" id="320771"/>
    <lineage>
        <taxon>Bacteria</taxon>
        <taxon>Pseudomonadati</taxon>
        <taxon>Verrucomicrobiota</taxon>
        <taxon>Pedosphaerae</taxon>
        <taxon>Pedosphaerales</taxon>
        <taxon>Pedosphaeraceae</taxon>
        <taxon>Pedosphaera</taxon>
    </lineage>
</organism>
<dbReference type="PROSITE" id="PS00462">
    <property type="entry name" value="G_GLU_TRANSPEPTIDASE"/>
    <property type="match status" value="1"/>
</dbReference>
<dbReference type="Pfam" id="PF01019">
    <property type="entry name" value="G_glu_transpept"/>
    <property type="match status" value="1"/>
</dbReference>
<evidence type="ECO:0000256" key="4">
    <source>
        <dbReference type="ARBA" id="ARBA00023315"/>
    </source>
</evidence>
<comment type="catalytic activity">
    <reaction evidence="5 8">
        <text>an N-terminal (5-L-glutamyl)-[peptide] + an alpha-amino acid = 5-L-glutamyl amino acid + an N-terminal L-alpha-aminoacyl-[peptide]</text>
        <dbReference type="Rhea" id="RHEA:23904"/>
        <dbReference type="Rhea" id="RHEA-COMP:9780"/>
        <dbReference type="Rhea" id="RHEA-COMP:9795"/>
        <dbReference type="ChEBI" id="CHEBI:77644"/>
        <dbReference type="ChEBI" id="CHEBI:78597"/>
        <dbReference type="ChEBI" id="CHEBI:78599"/>
        <dbReference type="ChEBI" id="CHEBI:78608"/>
        <dbReference type="EC" id="2.3.2.2"/>
    </reaction>
</comment>
<evidence type="ECO:0000256" key="7">
    <source>
        <dbReference type="PIRSR" id="PIRSR600101-2"/>
    </source>
</evidence>
<comment type="catalytic activity">
    <reaction evidence="1 8">
        <text>an S-substituted glutathione + H2O = an S-substituted L-cysteinylglycine + L-glutamate</text>
        <dbReference type="Rhea" id="RHEA:59468"/>
        <dbReference type="ChEBI" id="CHEBI:15377"/>
        <dbReference type="ChEBI" id="CHEBI:29985"/>
        <dbReference type="ChEBI" id="CHEBI:90779"/>
        <dbReference type="ChEBI" id="CHEBI:143103"/>
        <dbReference type="EC" id="3.4.19.13"/>
    </reaction>
</comment>
<accession>B9XDX9</accession>
<evidence type="ECO:0000256" key="8">
    <source>
        <dbReference type="RuleBase" id="RU368036"/>
    </source>
</evidence>
<dbReference type="InterPro" id="IPR043138">
    <property type="entry name" value="GGT_lsub"/>
</dbReference>
<comment type="caution">
    <text evidence="10">The sequence shown here is derived from an EMBL/GenBank/DDBJ whole genome shotgun (WGS) entry which is preliminary data.</text>
</comment>
<keyword evidence="8" id="KW-0317">Glutathione biosynthesis</keyword>
<dbReference type="OrthoDB" id="9781342at2"/>
<evidence type="ECO:0000256" key="3">
    <source>
        <dbReference type="ARBA" id="ARBA00009381"/>
    </source>
</evidence>
<dbReference type="Gene3D" id="3.60.20.40">
    <property type="match status" value="1"/>
</dbReference>
<feature type="binding site" evidence="7">
    <location>
        <position position="103"/>
    </location>
    <ligand>
        <name>L-glutamate</name>
        <dbReference type="ChEBI" id="CHEBI:29985"/>
    </ligand>
</feature>
<dbReference type="MEROPS" id="T03.001"/>
<evidence type="ECO:0000256" key="9">
    <source>
        <dbReference type="SAM" id="SignalP"/>
    </source>
</evidence>
<feature type="binding site" evidence="7">
    <location>
        <begin position="396"/>
        <end position="398"/>
    </location>
    <ligand>
        <name>L-glutamate</name>
        <dbReference type="ChEBI" id="CHEBI:29985"/>
    </ligand>
</feature>
<dbReference type="InterPro" id="IPR055262">
    <property type="entry name" value="GGT_CS"/>
</dbReference>
<dbReference type="EMBL" id="ABOX02000007">
    <property type="protein sequence ID" value="EEF61870.1"/>
    <property type="molecule type" value="Genomic_DNA"/>
</dbReference>
<dbReference type="EC" id="2.3.2.2" evidence="8"/>
<dbReference type="PANTHER" id="PTHR43199:SF6">
    <property type="entry name" value="GLUTATHIONE HYDROLASE PROENZYME"/>
    <property type="match status" value="1"/>
</dbReference>